<evidence type="ECO:0000313" key="3">
    <source>
        <dbReference type="Proteomes" id="UP000632774"/>
    </source>
</evidence>
<dbReference type="SUPFAM" id="SSF109854">
    <property type="entry name" value="DinB/YfiT-like putative metalloenzymes"/>
    <property type="match status" value="1"/>
</dbReference>
<dbReference type="Gene3D" id="1.20.120.450">
    <property type="entry name" value="dinb family like domain"/>
    <property type="match status" value="1"/>
</dbReference>
<dbReference type="InterPro" id="IPR034660">
    <property type="entry name" value="DinB/YfiT-like"/>
</dbReference>
<dbReference type="EMBL" id="JADFFM010000001">
    <property type="protein sequence ID" value="MBE9664805.1"/>
    <property type="molecule type" value="Genomic_DNA"/>
</dbReference>
<dbReference type="Proteomes" id="UP000632774">
    <property type="component" value="Unassembled WGS sequence"/>
</dbReference>
<sequence length="170" mass="19308">MIDKPQAGEYAPYYERYISLVDTGNVINLLAELKDSTFTFFNSLPADKAGYAYAEGKWTIKQVVGHLIDAERVFAYRLLCFSRGDKNSLPGFDENAFVEYGGFNNRTLLDLAEEFKAVRESNLYMLRAISDEQSKIIGTASNHPVSVRALAYIMAGHELHHLRITKERYL</sequence>
<evidence type="ECO:0000313" key="2">
    <source>
        <dbReference type="EMBL" id="MBE9664805.1"/>
    </source>
</evidence>
<name>A0ABR9XCB4_9SPHI</name>
<evidence type="ECO:0000259" key="1">
    <source>
        <dbReference type="Pfam" id="PF12867"/>
    </source>
</evidence>
<dbReference type="Pfam" id="PF12867">
    <property type="entry name" value="DinB_2"/>
    <property type="match status" value="1"/>
</dbReference>
<gene>
    <name evidence="2" type="ORF">IRJ18_00435</name>
</gene>
<organism evidence="2 3">
    <name type="scientific">Mucilaginibacter boryungensis</name>
    <dbReference type="NCBI Taxonomy" id="768480"/>
    <lineage>
        <taxon>Bacteria</taxon>
        <taxon>Pseudomonadati</taxon>
        <taxon>Bacteroidota</taxon>
        <taxon>Sphingobacteriia</taxon>
        <taxon>Sphingobacteriales</taxon>
        <taxon>Sphingobacteriaceae</taxon>
        <taxon>Mucilaginibacter</taxon>
    </lineage>
</organism>
<accession>A0ABR9XCB4</accession>
<dbReference type="RefSeq" id="WP_194104230.1">
    <property type="nucleotide sequence ID" value="NZ_JADFFM010000001.1"/>
</dbReference>
<dbReference type="InterPro" id="IPR024775">
    <property type="entry name" value="DinB-like"/>
</dbReference>
<keyword evidence="3" id="KW-1185">Reference proteome</keyword>
<reference evidence="2 3" key="1">
    <citation type="submission" date="2020-10" db="EMBL/GenBank/DDBJ databases">
        <title>Mucilaginibacter mali sp. nov., isolated from rhizosphere soil of apple orchard.</title>
        <authorList>
            <person name="Lee J.-S."/>
            <person name="Kim H.S."/>
            <person name="Kim J.-S."/>
        </authorList>
    </citation>
    <scope>NUCLEOTIDE SEQUENCE [LARGE SCALE GENOMIC DNA]</scope>
    <source>
        <strain evidence="2 3">KCTC 23157</strain>
    </source>
</reference>
<proteinExistence type="predicted"/>
<comment type="caution">
    <text evidence="2">The sequence shown here is derived from an EMBL/GenBank/DDBJ whole genome shotgun (WGS) entry which is preliminary data.</text>
</comment>
<protein>
    <submittedName>
        <fullName evidence="2">DinB family protein</fullName>
    </submittedName>
</protein>
<feature type="domain" description="DinB-like" evidence="1">
    <location>
        <begin position="34"/>
        <end position="163"/>
    </location>
</feature>